<dbReference type="EMBL" id="GG662625">
    <property type="protein sequence ID" value="EWS73323.1"/>
    <property type="molecule type" value="Genomic_DNA"/>
</dbReference>
<keyword evidence="1" id="KW-1133">Transmembrane helix</keyword>
<feature type="transmembrane region" description="Helical" evidence="1">
    <location>
        <begin position="144"/>
        <end position="161"/>
    </location>
</feature>
<reference evidence="3" key="1">
    <citation type="journal article" date="2006" name="PLoS Biol.">
        <title>Macronuclear genome sequence of the ciliate Tetrahymena thermophila, a model eukaryote.</title>
        <authorList>
            <person name="Eisen J.A."/>
            <person name="Coyne R.S."/>
            <person name="Wu M."/>
            <person name="Wu D."/>
            <person name="Thiagarajan M."/>
            <person name="Wortman J.R."/>
            <person name="Badger J.H."/>
            <person name="Ren Q."/>
            <person name="Amedeo P."/>
            <person name="Jones K.M."/>
            <person name="Tallon L.J."/>
            <person name="Delcher A.L."/>
            <person name="Salzberg S.L."/>
            <person name="Silva J.C."/>
            <person name="Haas B.J."/>
            <person name="Majoros W.H."/>
            <person name="Farzad M."/>
            <person name="Carlton J.M."/>
            <person name="Smith R.K. Jr."/>
            <person name="Garg J."/>
            <person name="Pearlman R.E."/>
            <person name="Karrer K.M."/>
            <person name="Sun L."/>
            <person name="Manning G."/>
            <person name="Elde N.C."/>
            <person name="Turkewitz A.P."/>
            <person name="Asai D.J."/>
            <person name="Wilkes D.E."/>
            <person name="Wang Y."/>
            <person name="Cai H."/>
            <person name="Collins K."/>
            <person name="Stewart B.A."/>
            <person name="Lee S.R."/>
            <person name="Wilamowska K."/>
            <person name="Weinberg Z."/>
            <person name="Ruzzo W.L."/>
            <person name="Wloga D."/>
            <person name="Gaertig J."/>
            <person name="Frankel J."/>
            <person name="Tsao C.-C."/>
            <person name="Gorovsky M.A."/>
            <person name="Keeling P.J."/>
            <person name="Waller R.F."/>
            <person name="Patron N.J."/>
            <person name="Cherry J.M."/>
            <person name="Stover N.A."/>
            <person name="Krieger C.J."/>
            <person name="del Toro C."/>
            <person name="Ryder H.F."/>
            <person name="Williamson S.C."/>
            <person name="Barbeau R.A."/>
            <person name="Hamilton E.P."/>
            <person name="Orias E."/>
        </authorList>
    </citation>
    <scope>NUCLEOTIDE SEQUENCE [LARGE SCALE GENOMIC DNA]</scope>
    <source>
        <strain evidence="3">SB210</strain>
    </source>
</reference>
<dbReference type="GeneID" id="24442500"/>
<evidence type="ECO:0000313" key="2">
    <source>
        <dbReference type="EMBL" id="EWS73323.1"/>
    </source>
</evidence>
<evidence type="ECO:0000256" key="1">
    <source>
        <dbReference type="SAM" id="Phobius"/>
    </source>
</evidence>
<keyword evidence="1" id="KW-0472">Membrane</keyword>
<protein>
    <submittedName>
        <fullName evidence="2">Transmembrane protein, putative</fullName>
    </submittedName>
</protein>
<keyword evidence="3" id="KW-1185">Reference proteome</keyword>
<dbReference type="AlphaFoldDB" id="W7XAB8"/>
<gene>
    <name evidence="2" type="ORF">TTHERM_001656029</name>
</gene>
<proteinExistence type="predicted"/>
<dbReference type="InParanoid" id="W7XAB8"/>
<dbReference type="RefSeq" id="XP_012654142.1">
    <property type="nucleotide sequence ID" value="XM_012798688.1"/>
</dbReference>
<name>W7XAB8_TETTS</name>
<feature type="transmembrane region" description="Helical" evidence="1">
    <location>
        <begin position="167"/>
        <end position="184"/>
    </location>
</feature>
<accession>W7XAB8</accession>
<organism evidence="2 3">
    <name type="scientific">Tetrahymena thermophila (strain SB210)</name>
    <dbReference type="NCBI Taxonomy" id="312017"/>
    <lineage>
        <taxon>Eukaryota</taxon>
        <taxon>Sar</taxon>
        <taxon>Alveolata</taxon>
        <taxon>Ciliophora</taxon>
        <taxon>Intramacronucleata</taxon>
        <taxon>Oligohymenophorea</taxon>
        <taxon>Hymenostomatida</taxon>
        <taxon>Tetrahymenina</taxon>
        <taxon>Tetrahymenidae</taxon>
        <taxon>Tetrahymena</taxon>
    </lineage>
</organism>
<evidence type="ECO:0000313" key="3">
    <source>
        <dbReference type="Proteomes" id="UP000009168"/>
    </source>
</evidence>
<sequence>MHNQQNSPNKCPSQAIRFSKELLAYLKVIRTFLKSSFLFQNIKIVQTQISKEDKVRLYKGFTQSIQKMPINYKKVKRNPLNNHQRHYTRHSTYFTWNNKDQRSSRIQKNKAEQFLYKMQSQINLKKEYFILQNCQNVRMIKSNYSYLLILIAIISQIYLPMYLFLCLSNTFLFAVVVVVFLFLIK</sequence>
<keyword evidence="1 2" id="KW-0812">Transmembrane</keyword>
<dbReference type="KEGG" id="tet:TTHERM_001656029"/>
<dbReference type="Proteomes" id="UP000009168">
    <property type="component" value="Unassembled WGS sequence"/>
</dbReference>